<sequence length="99" mass="11699">MDTKQKQFTTNLFGHALLLEDLTPHLIDRYWFRGRRPCGKLSFRGYEIVTVKTIQFDAFKDPEQILNTELASTTIQRHCQSRLANLYYAREAAKHLQQR</sequence>
<accession>A0A423X158</accession>
<protein>
    <submittedName>
        <fullName evidence="1">Uncharacterized protein</fullName>
    </submittedName>
</protein>
<evidence type="ECO:0000313" key="1">
    <source>
        <dbReference type="EMBL" id="ROW09488.1"/>
    </source>
</evidence>
<proteinExistence type="predicted"/>
<organism evidence="1 2">
    <name type="scientific">Cytospora schulzeri</name>
    <dbReference type="NCBI Taxonomy" id="448051"/>
    <lineage>
        <taxon>Eukaryota</taxon>
        <taxon>Fungi</taxon>
        <taxon>Dikarya</taxon>
        <taxon>Ascomycota</taxon>
        <taxon>Pezizomycotina</taxon>
        <taxon>Sordariomycetes</taxon>
        <taxon>Sordariomycetidae</taxon>
        <taxon>Diaporthales</taxon>
        <taxon>Cytosporaceae</taxon>
        <taxon>Cytospora</taxon>
    </lineage>
</organism>
<name>A0A423X158_9PEZI</name>
<dbReference type="Proteomes" id="UP000283895">
    <property type="component" value="Unassembled WGS sequence"/>
</dbReference>
<keyword evidence="2" id="KW-1185">Reference proteome</keyword>
<dbReference type="OrthoDB" id="191139at2759"/>
<dbReference type="EMBL" id="LKEA01000004">
    <property type="protein sequence ID" value="ROW09488.1"/>
    <property type="molecule type" value="Genomic_DNA"/>
</dbReference>
<dbReference type="AlphaFoldDB" id="A0A423X158"/>
<comment type="caution">
    <text evidence="1">The sequence shown here is derived from an EMBL/GenBank/DDBJ whole genome shotgun (WGS) entry which is preliminary data.</text>
</comment>
<reference evidence="1 2" key="1">
    <citation type="submission" date="2015-09" db="EMBL/GenBank/DDBJ databases">
        <title>Host preference determinants of Valsa canker pathogens revealed by comparative genomics.</title>
        <authorList>
            <person name="Yin Z."/>
            <person name="Huang L."/>
        </authorList>
    </citation>
    <scope>NUCLEOTIDE SEQUENCE [LARGE SCALE GENOMIC DNA]</scope>
    <source>
        <strain evidence="1 2">03-1</strain>
    </source>
</reference>
<gene>
    <name evidence="1" type="ORF">VMCG_02405</name>
</gene>
<evidence type="ECO:0000313" key="2">
    <source>
        <dbReference type="Proteomes" id="UP000283895"/>
    </source>
</evidence>